<dbReference type="Pfam" id="PF24924">
    <property type="entry name" value="DUF7745"/>
    <property type="match status" value="1"/>
</dbReference>
<dbReference type="Proteomes" id="UP000593572">
    <property type="component" value="Unassembled WGS sequence"/>
</dbReference>
<dbReference type="AlphaFoldDB" id="A0A7J8NK50"/>
<proteinExistence type="predicted"/>
<dbReference type="PANTHER" id="PTHR48200">
    <property type="entry name" value="PROTEIN, PUTATIVE-RELATED"/>
    <property type="match status" value="1"/>
</dbReference>
<keyword evidence="3" id="KW-1185">Reference proteome</keyword>
<dbReference type="EMBL" id="JABEZX010355246">
    <property type="protein sequence ID" value="MBA0577365.1"/>
    <property type="molecule type" value="Genomic_DNA"/>
</dbReference>
<gene>
    <name evidence="2" type="ORF">Golob_025325</name>
</gene>
<evidence type="ECO:0000313" key="2">
    <source>
        <dbReference type="EMBL" id="MBA0577365.1"/>
    </source>
</evidence>
<protein>
    <recommendedName>
        <fullName evidence="1">DUF7745 domain-containing protein</fullName>
    </recommendedName>
</protein>
<feature type="domain" description="DUF7745" evidence="1">
    <location>
        <begin position="43"/>
        <end position="185"/>
    </location>
</feature>
<accession>A0A7J8NK50</accession>
<organism evidence="2 3">
    <name type="scientific">Gossypium lobatum</name>
    <dbReference type="NCBI Taxonomy" id="34289"/>
    <lineage>
        <taxon>Eukaryota</taxon>
        <taxon>Viridiplantae</taxon>
        <taxon>Streptophyta</taxon>
        <taxon>Embryophyta</taxon>
        <taxon>Tracheophyta</taxon>
        <taxon>Spermatophyta</taxon>
        <taxon>Magnoliopsida</taxon>
        <taxon>eudicotyledons</taxon>
        <taxon>Gunneridae</taxon>
        <taxon>Pentapetalae</taxon>
        <taxon>rosids</taxon>
        <taxon>malvids</taxon>
        <taxon>Malvales</taxon>
        <taxon>Malvaceae</taxon>
        <taxon>Malvoideae</taxon>
        <taxon>Gossypium</taxon>
    </lineage>
</organism>
<evidence type="ECO:0000259" key="1">
    <source>
        <dbReference type="Pfam" id="PF24924"/>
    </source>
</evidence>
<comment type="caution">
    <text evidence="2">The sequence shown here is derived from an EMBL/GenBank/DDBJ whole genome shotgun (WGS) entry which is preliminary data.</text>
</comment>
<feature type="non-terminal residue" evidence="2">
    <location>
        <position position="188"/>
    </location>
</feature>
<reference evidence="2 3" key="1">
    <citation type="journal article" date="2019" name="Genome Biol. Evol.">
        <title>Insights into the evolution of the New World diploid cottons (Gossypium, subgenus Houzingenia) based on genome sequencing.</title>
        <authorList>
            <person name="Grover C.E."/>
            <person name="Arick M.A. 2nd"/>
            <person name="Thrash A."/>
            <person name="Conover J.L."/>
            <person name="Sanders W.S."/>
            <person name="Peterson D.G."/>
            <person name="Frelichowski J.E."/>
            <person name="Scheffler J.A."/>
            <person name="Scheffler B.E."/>
            <person name="Wendel J.F."/>
        </authorList>
    </citation>
    <scope>NUCLEOTIDE SEQUENCE [LARGE SCALE GENOMIC DNA]</scope>
    <source>
        <strain evidence="2">157</strain>
        <tissue evidence="2">Leaf</tissue>
    </source>
</reference>
<dbReference type="InterPro" id="IPR056647">
    <property type="entry name" value="DUF7745"/>
</dbReference>
<evidence type="ECO:0000313" key="3">
    <source>
        <dbReference type="Proteomes" id="UP000593572"/>
    </source>
</evidence>
<dbReference type="PANTHER" id="PTHR48200:SF1">
    <property type="entry name" value="AMINOTRANSFERASE-LIKE PLANT MOBILE DOMAIN-CONTAINING PROTEIN"/>
    <property type="match status" value="1"/>
</dbReference>
<name>A0A7J8NK50_9ROSI</name>
<sequence>MSEDTQSREGDCEIACFDSSLLQIVHMECRLNHKDDLKGIWKSWDDAKKTHFQDKYGDVTQLLFVKQDDALLKAMVHFLDPTYRCFTFNEVDTVQTIEEYSTLLHYDFRDPLKVYWKQNVDFRGPLANLMGLLVDAVKARLKYKNGPCISWSDNRDAMEKAYGDRHLALFAFAVYRLIVFPKALGYVS</sequence>